<feature type="region of interest" description="Disordered" evidence="1">
    <location>
        <begin position="1351"/>
        <end position="1372"/>
    </location>
</feature>
<dbReference type="VEuPathDB" id="PlasmoDB:PKNH_0932500"/>
<feature type="compositionally biased region" description="Basic and acidic residues" evidence="1">
    <location>
        <begin position="632"/>
        <end position="660"/>
    </location>
</feature>
<evidence type="ECO:0000313" key="2">
    <source>
        <dbReference type="EMBL" id="OTN65184.1"/>
    </source>
</evidence>
<feature type="compositionally biased region" description="Basic and acidic residues" evidence="1">
    <location>
        <begin position="165"/>
        <end position="177"/>
    </location>
</feature>
<gene>
    <name evidence="2" type="ORF">PKNOH_S120151200</name>
</gene>
<evidence type="ECO:0000313" key="3">
    <source>
        <dbReference type="Proteomes" id="UP000195012"/>
    </source>
</evidence>
<feature type="compositionally biased region" description="Basic and acidic residues" evidence="1">
    <location>
        <begin position="1861"/>
        <end position="1877"/>
    </location>
</feature>
<feature type="region of interest" description="Disordered" evidence="1">
    <location>
        <begin position="142"/>
        <end position="177"/>
    </location>
</feature>
<name>A0A1Y3DKW4_PLAKN</name>
<feature type="compositionally biased region" description="Basic and acidic residues" evidence="1">
    <location>
        <begin position="1907"/>
        <end position="1920"/>
    </location>
</feature>
<comment type="caution">
    <text evidence="2">The sequence shown here is derived from an EMBL/GenBank/DDBJ whole genome shotgun (WGS) entry which is preliminary data.</text>
</comment>
<feature type="compositionally biased region" description="Basic residues" evidence="1">
    <location>
        <begin position="1827"/>
        <end position="1836"/>
    </location>
</feature>
<feature type="region of interest" description="Disordered" evidence="1">
    <location>
        <begin position="1531"/>
        <end position="1637"/>
    </location>
</feature>
<feature type="region of interest" description="Disordered" evidence="1">
    <location>
        <begin position="612"/>
        <end position="671"/>
    </location>
</feature>
<dbReference type="OrthoDB" id="383482at2759"/>
<dbReference type="Proteomes" id="UP000195012">
    <property type="component" value="Unassembled WGS sequence"/>
</dbReference>
<feature type="compositionally biased region" description="Basic residues" evidence="1">
    <location>
        <begin position="1616"/>
        <end position="1630"/>
    </location>
</feature>
<dbReference type="VEuPathDB" id="PlasmoDB:PKNOH_S120151200"/>
<dbReference type="VEuPathDB" id="PlasmoDB:PKA1H_090038200"/>
<evidence type="ECO:0000256" key="1">
    <source>
        <dbReference type="SAM" id="MobiDB-lite"/>
    </source>
</evidence>
<dbReference type="EMBL" id="NETL01000026">
    <property type="protein sequence ID" value="OTN65184.1"/>
    <property type="molecule type" value="Genomic_DNA"/>
</dbReference>
<proteinExistence type="predicted"/>
<feature type="region of interest" description="Disordered" evidence="1">
    <location>
        <begin position="1771"/>
        <end position="1878"/>
    </location>
</feature>
<feature type="compositionally biased region" description="Basic residues" evidence="1">
    <location>
        <begin position="1790"/>
        <end position="1799"/>
    </location>
</feature>
<accession>A0A1Y3DKW4</accession>
<feature type="region of interest" description="Disordered" evidence="1">
    <location>
        <begin position="1287"/>
        <end position="1309"/>
    </location>
</feature>
<feature type="compositionally biased region" description="Polar residues" evidence="1">
    <location>
        <begin position="1535"/>
        <end position="1549"/>
    </location>
</feature>
<organism evidence="2 3">
    <name type="scientific">Plasmodium knowlesi</name>
    <dbReference type="NCBI Taxonomy" id="5850"/>
    <lineage>
        <taxon>Eukaryota</taxon>
        <taxon>Sar</taxon>
        <taxon>Alveolata</taxon>
        <taxon>Apicomplexa</taxon>
        <taxon>Aconoidasida</taxon>
        <taxon>Haemosporida</taxon>
        <taxon>Plasmodiidae</taxon>
        <taxon>Plasmodium</taxon>
        <taxon>Plasmodium (Plasmodium)</taxon>
    </lineage>
</organism>
<feature type="region of interest" description="Disordered" evidence="1">
    <location>
        <begin position="1"/>
        <end position="79"/>
    </location>
</feature>
<dbReference type="eggNOG" id="ENOG502SGPS">
    <property type="taxonomic scope" value="Eukaryota"/>
</dbReference>
<reference evidence="2 3" key="1">
    <citation type="submission" date="2017-05" db="EMBL/GenBank/DDBJ databases">
        <title>PacBio assembly of a Plasmodium knowlesi genome sequence with Hi-C correction and manual annotation of the SICAvar gene family.</title>
        <authorList>
            <person name="Lapp S.A."/>
            <person name="Geraldo J.A."/>
            <person name="Chien J.-T."/>
            <person name="Ay F."/>
            <person name="Pakala S.B."/>
            <person name="Batugedara G."/>
            <person name="Humphrey J.C."/>
            <person name="Debarry J.D."/>
            <person name="Le Roch K.G."/>
            <person name="Galinski M.R."/>
            <person name="Kissinger J.C."/>
        </authorList>
    </citation>
    <scope>NUCLEOTIDE SEQUENCE [LARGE SCALE GENOMIC DNA]</scope>
    <source>
        <strain evidence="3">Malayan Strain Pk1 (A+)</strain>
    </source>
</reference>
<sequence>MLKKTLDENTGACNHPPQKARSKSVSIFSFFKKKKKKKNNSNGSVISTSNDSFELTLGEGNRKERNGKGLRKKQNMMDEESVIEDGKAKCKDNGANTTHSEYTQNYNQYQVMKDSHEKKKRESFFQKINILQKFKNYKKKNATSTFHAGPNASSVSADDEDSEEETRNLSKKESNSHVDYTRMYTNLKKNKGYNIKGEINSLKHKAQMLRNSIYSNGKKKADKGKLIHKNVNCSSEIILQADERDSSSCEANSLLTNFKMKSSKLKFDEEDSVEQMGKWGRTQKVEREYIFDRSSDVEVWDEGALSDQVKYVQGNNIDEQEGFNSNNNVIDFNEYAYEGKREDEAYLAERSGVESVTDERKVVRIIGARGEHLEQDERNDCHKGGANMDRNVCHTEREPKRTSEFSFSGNNIELVRKVQSNINDNVRTINNYVLYSNHMGGANLEGHSRTEVTTTQEGEILTSKEIVTTTHYDKHTVNEDIQKGCNISKGHNDDHHAQGKNALECILINKEENLAQKEMIIKLMYNNNGIYFNKDENEAIGIPSRRAKTAKVPSYDKVNSLPYDSKSVNVSRNGSTQLHPIRQKITYEKVMDQTNGKDKFASVCNEGTHKILSSPRDSRGHYWGGKSQGSVPRRDTHCLGNLQEKRNNGNAKEEKEEKTHQNGTINGKMEGGKKDNIINKYLIDPLYNLFVHPKEETDDPPFQHNKVNLLPPQGGKTYTNELQKTYKALYDIYDASYAHGVQYKAHPNTDGRMNVMHRAFNRNMGGNTEVGSSIENRGITLNNKIDGSKIYMCPLNRSKSMNKENASPFEHIQKEASNLRVQNIQHGYLNKASLYDTHFNTFHLKGERREPTFKGRDNGNFLNMNGIANCYNGPIKNMYSHLDHKFVRGSYYPRQECLASKFMGRSYTFCKESQGCSGFPLGRQLIGLMKKSCTFHGYQKGAHEDAQPRGYSGFPHTISPMMSPTVKGVENPMTIPIATPKVHTLHNYRTYCPNVGEQSHPRWNQECIVNNGENNLAQNGNPVKCPQWNPTNVGTSLSNKGIANNWRQNSRNIRHAEQVNRGGPYAQNTKQMPSQNIRNCTPFQCMIYGEGRPNGSRNDYMSSNFYTPVDRLKNENLRRLQSYSSKSKAPMCLSKSQGHGAIQSNMLDGDNNGGVMKRAKSLNPARSSSAHPCELDIYQECYVQNEEAHEFLNKNTNDNNVGGDHNCMQSHRIEDISPRDANRSSDSCVSGKKNLAHDWIKPPSIAHNSSVNIRGNLSRGDSQLRENKQTFFRSNTSNELIRENYAVEGPTFEGKDKMNHPPGSHSNNDEDIEVYAVSLEQDGENSVFEVDHENGEVVNLDKDLYENFTNEEETHQRNDSSGHQSSTEKVVSCDGKWDTPSVYFPYEGEEPLWTAHNPNVENSPSEDEYNCENGTSSSCSDFISEKRPEKVNHHPICTVVRHNFRTQEGMESRESLQSSVDNYLHNYLIHSEQKKILNGKGKDTKWTHACDEKKNDSVSYARTKCDGGSKTELSLYKETYNSKERDMKLKKLTNKKNSQSGKVNPNSAKSKILPNGRRAYEEKKKKEGVVKKGNSALATSLKKKKKDPLSGTANESKVIRQVTPTRKAPPSISPSKRSKSKPTSKNTNRHHGSESTKHFNIVNTVEESVQVNYNMGGNKINYKKESIVSSSNSVCIVNKLEDEVMKMRTRKRVGQIKSKNKDSKVGEAYSSTSIQREDCNFVGSFSNSSVPLWSDCKFVGSFSSMSIKRENCSIEKRYAYSGEAPLHINGAPRIGSIPRRSASARDSVKKVKMIRKNRKHSEGKQGKKATGTSSTRVQIKKNETAEKKKKKKKKKNTCTERRNESAMGSVVDLAGTGEENSSIRREPLWGPKKDTEKGNTVNAFIKSNRMILQIESANSNSMSKENLNNEKGDSLNSESDDKYISRKTGMEQTSSKGIFYEQIKQMNYILSNKNNNNFLNRINLNHLIAIEKTFINRNVLINKNVITLSTRSTKEGKTKRGSSPHEGILYDNNFSIVYLEKDIIYLKKIFLKKILSILLSQASSFREIKITILLLYFFVSLEESRVISPSVYPLSLINSLIQKFNLKVRKKLKRVDEVEGAMPDTFAPAGVQSDTSKKGHYDCLYICDGKNYLCVNDNSLPGKTCKTKIKLNNLIGYYHYINLNRLTYYLERVSSACARAAK</sequence>
<protein>
    <submittedName>
        <fullName evidence="2">Uncharacterized protein</fullName>
    </submittedName>
</protein>
<feature type="compositionally biased region" description="Basic and acidic residues" evidence="1">
    <location>
        <begin position="1558"/>
        <end position="1570"/>
    </location>
</feature>
<feature type="region of interest" description="Disordered" evidence="1">
    <location>
        <begin position="1901"/>
        <end position="1920"/>
    </location>
</feature>
<dbReference type="OMA" id="HNGIHEN"/>